<protein>
    <submittedName>
        <fullName evidence="2">Uncharacterized protein</fullName>
    </submittedName>
</protein>
<sequence>MCGDVPAVLEARVGEDVPKALVGEGIPAVAETGAGEDVPEVRVGGGIPAVAEARAGGDVSAVAVAGASAVESRRPAATRALMSMSPPSQAIFPDPSDPGTNSSWDHAPTLLGMS</sequence>
<feature type="region of interest" description="Disordered" evidence="1">
    <location>
        <begin position="81"/>
        <end position="114"/>
    </location>
</feature>
<organism evidence="2 3">
    <name type="scientific">[Actinomadura] parvosata subsp. kistnae</name>
    <dbReference type="NCBI Taxonomy" id="1909395"/>
    <lineage>
        <taxon>Bacteria</taxon>
        <taxon>Bacillati</taxon>
        <taxon>Actinomycetota</taxon>
        <taxon>Actinomycetes</taxon>
        <taxon>Streptosporangiales</taxon>
        <taxon>Streptosporangiaceae</taxon>
        <taxon>Nonomuraea</taxon>
    </lineage>
</organism>
<name>A0A1V0A1N2_9ACTN</name>
<gene>
    <name evidence="2" type="ORF">BKM31_23975</name>
</gene>
<evidence type="ECO:0000256" key="1">
    <source>
        <dbReference type="SAM" id="MobiDB-lite"/>
    </source>
</evidence>
<dbReference type="EMBL" id="CP017717">
    <property type="protein sequence ID" value="AQZ64110.1"/>
    <property type="molecule type" value="Genomic_DNA"/>
</dbReference>
<reference evidence="3" key="1">
    <citation type="journal article" date="2017" name="Med. Chem. Commun.">
        <title>Nonomuraea sp. ATCC 55076 harbours the largest actinomycete chromosome to date and the kistamicin biosynthetic gene cluster.</title>
        <authorList>
            <person name="Nazari B."/>
            <person name="Forneris C.C."/>
            <person name="Gibson M.I."/>
            <person name="Moon K."/>
            <person name="Schramma K.R."/>
            <person name="Seyedsayamdost M.R."/>
        </authorList>
    </citation>
    <scope>NUCLEOTIDE SEQUENCE [LARGE SCALE GENOMIC DNA]</scope>
    <source>
        <strain evidence="3">ATCC 55076</strain>
    </source>
</reference>
<keyword evidence="3" id="KW-1185">Reference proteome</keyword>
<dbReference type="STRING" id="1909395.BKM31_23975"/>
<proteinExistence type="predicted"/>
<dbReference type="Proteomes" id="UP000190797">
    <property type="component" value="Chromosome"/>
</dbReference>
<dbReference type="AlphaFoldDB" id="A0A1V0A1N2"/>
<accession>A0A1V0A1N2</accession>
<evidence type="ECO:0000313" key="3">
    <source>
        <dbReference type="Proteomes" id="UP000190797"/>
    </source>
</evidence>
<evidence type="ECO:0000313" key="2">
    <source>
        <dbReference type="EMBL" id="AQZ64110.1"/>
    </source>
</evidence>
<dbReference type="KEGG" id="noa:BKM31_23975"/>